<name>A0A132A2L7_SARSC</name>
<dbReference type="AlphaFoldDB" id="A0A132A2L7"/>
<dbReference type="Proteomes" id="UP000616769">
    <property type="component" value="Unassembled WGS sequence"/>
</dbReference>
<proteinExistence type="predicted"/>
<dbReference type="VEuPathDB" id="VectorBase:SSCA002080"/>
<reference evidence="2 3" key="1">
    <citation type="journal article" date="2015" name="Parasit. Vectors">
        <title>Draft genome of the scabies mite.</title>
        <authorList>
            <person name="Rider S.D.Jr."/>
            <person name="Morgan M.S."/>
            <person name="Arlian L.G."/>
        </authorList>
    </citation>
    <scope>NUCLEOTIDE SEQUENCE [LARGE SCALE GENOMIC DNA]</scope>
    <source>
        <strain evidence="2">Arlian Lab</strain>
    </source>
</reference>
<organism evidence="2 3">
    <name type="scientific">Sarcoptes scabiei</name>
    <name type="common">Itch mite</name>
    <name type="synonym">Acarus scabiei</name>
    <dbReference type="NCBI Taxonomy" id="52283"/>
    <lineage>
        <taxon>Eukaryota</taxon>
        <taxon>Metazoa</taxon>
        <taxon>Ecdysozoa</taxon>
        <taxon>Arthropoda</taxon>
        <taxon>Chelicerata</taxon>
        <taxon>Arachnida</taxon>
        <taxon>Acari</taxon>
        <taxon>Acariformes</taxon>
        <taxon>Sarcoptiformes</taxon>
        <taxon>Astigmata</taxon>
        <taxon>Psoroptidia</taxon>
        <taxon>Sarcoptoidea</taxon>
        <taxon>Sarcoptidae</taxon>
        <taxon>Sarcoptinae</taxon>
        <taxon>Sarcoptes</taxon>
    </lineage>
</organism>
<evidence type="ECO:0000313" key="2">
    <source>
        <dbReference type="EMBL" id="KPM04845.1"/>
    </source>
</evidence>
<evidence type="ECO:0000313" key="3">
    <source>
        <dbReference type="Proteomes" id="UP000616769"/>
    </source>
</evidence>
<dbReference type="OrthoDB" id="9992480at2759"/>
<evidence type="ECO:0000256" key="1">
    <source>
        <dbReference type="SAM" id="MobiDB-lite"/>
    </source>
</evidence>
<feature type="region of interest" description="Disordered" evidence="1">
    <location>
        <begin position="524"/>
        <end position="545"/>
    </location>
</feature>
<dbReference type="EMBL" id="JXLN01009990">
    <property type="protein sequence ID" value="KPM04845.1"/>
    <property type="molecule type" value="Genomic_DNA"/>
</dbReference>
<accession>A0A132A2L7</accession>
<gene>
    <name evidence="2" type="ORF">QR98_0032990</name>
</gene>
<sequence length="545" mass="63216">MAFAIYLRYRGEFQPEPPQILERNLNDPSVKFTCVDFVPSVIKRSGTVIPQFQVEYHSFNAIVEVANRWLIANGSVWEVVNCETIIILYKYNDNTNCYELKPNDCCFYIYGSEKNNILRALRLIPRFRFGSRMATKQIENKKINTNLMKFVLSLEFGSESALKNLIHRLKLKKSSNLFIEKKILILSQFRIFQPNVSDQFEDLDDIIERINHSIENDGINGRIISIESIAFDANFGWEIDPQTTLSTISNKNVFIVRVFFEENSCLTRQRDQIGVEDFHPRQLSRATFFKCPRFESFDQVIQRASKWLRRNPRKLFLNAQSIDIKVKSREKIFFKWVQSFNSKSMAFTEHGDYIKIFRMAYLKTSIPSDLLKPMILSTRIFLPSKQNDTINILLQQISDWINYRYDGIFHSDNRSTKAKKLIGPSHTIDVVDGGMRKQDRTLRLISAQTVSVFTKDFGNSCRSDIEKYANNNTFLANRFGSKNAYLFFSFRLFFNALSSSRSQSSPSSSIYTRSLQSTESLSTELSSLSLSAQKTETSNTEKNEE</sequence>
<feature type="compositionally biased region" description="Low complexity" evidence="1">
    <location>
        <begin position="524"/>
        <end position="538"/>
    </location>
</feature>
<comment type="caution">
    <text evidence="2">The sequence shown here is derived from an EMBL/GenBank/DDBJ whole genome shotgun (WGS) entry which is preliminary data.</text>
</comment>
<protein>
    <submittedName>
        <fullName evidence="2">Uncharacterized protein</fullName>
    </submittedName>
</protein>